<dbReference type="InterPro" id="IPR052196">
    <property type="entry name" value="Bact_Kbp"/>
</dbReference>
<name>A0A523UQF7_UNCT6</name>
<sequence>MMKKWIEVPIFCVILALVCGVLAQEQTRVHIVKKGDTLWDLSGYYMENPFLWPDIYEANTEKIDDPHWIYPGQEFMIPPFYPGVPEVIPPSELPPEELLPEELPPPEEAVALPPVSRIEYRLPVVAKELAYEGGYLARDVEIFGGYILDSDPPNVKNLTSHMLIYIDRGTEDQVNVGDRFTVFRVGRGIKHPKTGEYLGKMVRILGVVRVTEVRDRTSRAVIERSSEIIHVKDRIKPYEPEEIPVGEIPEPTDEMVEGYLVARKNHLGTLRPFDIVYIDNGSLGGLQIGDVFEVYRTGKWKKDPDTGDKVQLPDDIVGGLQVLKLKENSATAYMISINGQLDVARGETIRLISRLPSGG</sequence>
<proteinExistence type="predicted"/>
<dbReference type="Pfam" id="PF01476">
    <property type="entry name" value="LysM"/>
    <property type="match status" value="1"/>
</dbReference>
<evidence type="ECO:0000259" key="1">
    <source>
        <dbReference type="PROSITE" id="PS51782"/>
    </source>
</evidence>
<comment type="caution">
    <text evidence="2">The sequence shown here is derived from an EMBL/GenBank/DDBJ whole genome shotgun (WGS) entry which is preliminary data.</text>
</comment>
<accession>A0A523UQF7</accession>
<organism evidence="2 3">
    <name type="scientific">candidate division TA06 bacterium</name>
    <dbReference type="NCBI Taxonomy" id="2250710"/>
    <lineage>
        <taxon>Bacteria</taxon>
        <taxon>Bacteria division TA06</taxon>
    </lineage>
</organism>
<dbReference type="SUPFAM" id="SSF54106">
    <property type="entry name" value="LysM domain"/>
    <property type="match status" value="1"/>
</dbReference>
<dbReference type="EMBL" id="SOJN01000122">
    <property type="protein sequence ID" value="TET44541.1"/>
    <property type="molecule type" value="Genomic_DNA"/>
</dbReference>
<dbReference type="Gene3D" id="3.10.350.10">
    <property type="entry name" value="LysM domain"/>
    <property type="match status" value="1"/>
</dbReference>
<gene>
    <name evidence="2" type="ORF">E3J62_10055</name>
</gene>
<protein>
    <submittedName>
        <fullName evidence="2">LysM peptidoglycan-binding domain-containing protein</fullName>
    </submittedName>
</protein>
<evidence type="ECO:0000313" key="2">
    <source>
        <dbReference type="EMBL" id="TET44541.1"/>
    </source>
</evidence>
<evidence type="ECO:0000313" key="3">
    <source>
        <dbReference type="Proteomes" id="UP000315525"/>
    </source>
</evidence>
<dbReference type="CDD" id="cd00118">
    <property type="entry name" value="LysM"/>
    <property type="match status" value="1"/>
</dbReference>
<dbReference type="PROSITE" id="PS51782">
    <property type="entry name" value="LYSM"/>
    <property type="match status" value="1"/>
</dbReference>
<dbReference type="InterPro" id="IPR018392">
    <property type="entry name" value="LysM"/>
</dbReference>
<dbReference type="Proteomes" id="UP000315525">
    <property type="component" value="Unassembled WGS sequence"/>
</dbReference>
<dbReference type="PANTHER" id="PTHR34700">
    <property type="entry name" value="POTASSIUM BINDING PROTEIN KBP"/>
    <property type="match status" value="1"/>
</dbReference>
<feature type="domain" description="LysM" evidence="1">
    <location>
        <begin position="28"/>
        <end position="77"/>
    </location>
</feature>
<dbReference type="AlphaFoldDB" id="A0A523UQF7"/>
<dbReference type="PANTHER" id="PTHR34700:SF4">
    <property type="entry name" value="PHAGE-LIKE ELEMENT PBSX PROTEIN XKDP"/>
    <property type="match status" value="1"/>
</dbReference>
<dbReference type="InterPro" id="IPR036779">
    <property type="entry name" value="LysM_dom_sf"/>
</dbReference>
<reference evidence="2 3" key="1">
    <citation type="submission" date="2019-03" db="EMBL/GenBank/DDBJ databases">
        <title>Metabolic potential of uncultured bacteria and archaea associated with petroleum seepage in deep-sea sediments.</title>
        <authorList>
            <person name="Dong X."/>
            <person name="Hubert C."/>
        </authorList>
    </citation>
    <scope>NUCLEOTIDE SEQUENCE [LARGE SCALE GENOMIC DNA]</scope>
    <source>
        <strain evidence="2">E44_bin18</strain>
    </source>
</reference>